<gene>
    <name evidence="8" type="ordered locus">A2cp1_3010</name>
</gene>
<dbReference type="GO" id="GO:0005886">
    <property type="term" value="C:plasma membrane"/>
    <property type="evidence" value="ECO:0007669"/>
    <property type="project" value="UniProtKB-SubCell"/>
</dbReference>
<name>B8JFG8_ANAD2</name>
<dbReference type="HOGENOM" id="CLU_064305_0_1_7"/>
<sequence>MREMLAFLSAVAFVALLEGARQLYRFTVEKKKEELRRRLRAIADPVAAAEGTLLRAGRVARNPAVAAFLKRLPFTARLEQLIEQADSQFSVAQVSAWSAMLAAAGAVLAGWLRMGLGLGGLLSAAGLALPTLLLVVARDRRSNRLSEQLPEALDMMARSLRAGHAFTSAFEVVATEMPEPVAVEFARAFESQRLGLPVEQAIVQMTERAPGNRDLRIFAVSALIQKETGGNLAEILGSIAETIRARYRFYSKLSALTAEGRASGAILGMLPILMALVLRIMNPAYMGRLVSDPLGHMIMLFAALSWLVGVAWLYSLTKVDL</sequence>
<reference evidence="8" key="1">
    <citation type="submission" date="2009-01" db="EMBL/GenBank/DDBJ databases">
        <title>Complete sequence of Anaeromyxobacter dehalogenans 2CP-1.</title>
        <authorList>
            <consortium name="US DOE Joint Genome Institute"/>
            <person name="Lucas S."/>
            <person name="Copeland A."/>
            <person name="Lapidus A."/>
            <person name="Glavina del Rio T."/>
            <person name="Dalin E."/>
            <person name="Tice H."/>
            <person name="Bruce D."/>
            <person name="Goodwin L."/>
            <person name="Pitluck S."/>
            <person name="Saunders E."/>
            <person name="Brettin T."/>
            <person name="Detter J.C."/>
            <person name="Han C."/>
            <person name="Larimer F."/>
            <person name="Land M."/>
            <person name="Hauser L."/>
            <person name="Kyrpides N."/>
            <person name="Ovchinnikova G."/>
            <person name="Beliaev A.S."/>
            <person name="Richardson P."/>
        </authorList>
    </citation>
    <scope>NUCLEOTIDE SEQUENCE</scope>
    <source>
        <strain evidence="8">2CP-1</strain>
    </source>
</reference>
<feature type="transmembrane region" description="Helical" evidence="6">
    <location>
        <begin position="262"/>
        <end position="281"/>
    </location>
</feature>
<protein>
    <submittedName>
        <fullName evidence="8">Type II secretion system protein</fullName>
    </submittedName>
</protein>
<keyword evidence="2" id="KW-1003">Cell membrane</keyword>
<feature type="transmembrane region" description="Helical" evidence="6">
    <location>
        <begin position="116"/>
        <end position="137"/>
    </location>
</feature>
<dbReference type="PANTHER" id="PTHR35007">
    <property type="entry name" value="INTEGRAL MEMBRANE PROTEIN-RELATED"/>
    <property type="match status" value="1"/>
</dbReference>
<keyword evidence="3 6" id="KW-0812">Transmembrane</keyword>
<evidence type="ECO:0000256" key="6">
    <source>
        <dbReference type="SAM" id="Phobius"/>
    </source>
</evidence>
<evidence type="ECO:0000259" key="7">
    <source>
        <dbReference type="Pfam" id="PF00482"/>
    </source>
</evidence>
<feature type="transmembrane region" description="Helical" evidence="6">
    <location>
        <begin position="293"/>
        <end position="314"/>
    </location>
</feature>
<dbReference type="AlphaFoldDB" id="B8JFG8"/>
<dbReference type="Gene3D" id="1.20.81.30">
    <property type="entry name" value="Type II secretion system (T2SS), domain F"/>
    <property type="match status" value="1"/>
</dbReference>
<evidence type="ECO:0000313" key="8">
    <source>
        <dbReference type="EMBL" id="ACL66345.1"/>
    </source>
</evidence>
<keyword evidence="5 6" id="KW-0472">Membrane</keyword>
<proteinExistence type="predicted"/>
<evidence type="ECO:0000256" key="2">
    <source>
        <dbReference type="ARBA" id="ARBA00022475"/>
    </source>
</evidence>
<dbReference type="InterPro" id="IPR042094">
    <property type="entry name" value="T2SS_GspF_sf"/>
</dbReference>
<evidence type="ECO:0000256" key="3">
    <source>
        <dbReference type="ARBA" id="ARBA00022692"/>
    </source>
</evidence>
<evidence type="ECO:0000256" key="4">
    <source>
        <dbReference type="ARBA" id="ARBA00022989"/>
    </source>
</evidence>
<dbReference type="KEGG" id="acp:A2cp1_3010"/>
<dbReference type="InterPro" id="IPR018076">
    <property type="entry name" value="T2SS_GspF_dom"/>
</dbReference>
<evidence type="ECO:0000256" key="5">
    <source>
        <dbReference type="ARBA" id="ARBA00023136"/>
    </source>
</evidence>
<dbReference type="RefSeq" id="WP_012634075.1">
    <property type="nucleotide sequence ID" value="NC_011891.1"/>
</dbReference>
<dbReference type="EMBL" id="CP001359">
    <property type="protein sequence ID" value="ACL66345.1"/>
    <property type="molecule type" value="Genomic_DNA"/>
</dbReference>
<organism evidence="8 9">
    <name type="scientific">Anaeromyxobacter dehalogenans (strain ATCC BAA-258 / DSM 21875 / 2CP-1)</name>
    <dbReference type="NCBI Taxonomy" id="455488"/>
    <lineage>
        <taxon>Bacteria</taxon>
        <taxon>Pseudomonadati</taxon>
        <taxon>Myxococcota</taxon>
        <taxon>Myxococcia</taxon>
        <taxon>Myxococcales</taxon>
        <taxon>Cystobacterineae</taxon>
        <taxon>Anaeromyxobacteraceae</taxon>
        <taxon>Anaeromyxobacter</taxon>
    </lineage>
</organism>
<evidence type="ECO:0000256" key="1">
    <source>
        <dbReference type="ARBA" id="ARBA00004651"/>
    </source>
</evidence>
<comment type="subcellular location">
    <subcellularLocation>
        <location evidence="1">Cell membrane</location>
        <topology evidence="1">Multi-pass membrane protein</topology>
    </subcellularLocation>
</comment>
<dbReference type="Proteomes" id="UP000007089">
    <property type="component" value="Chromosome"/>
</dbReference>
<feature type="domain" description="Type II secretion system protein GspF" evidence="7">
    <location>
        <begin position="153"/>
        <end position="278"/>
    </location>
</feature>
<dbReference type="Pfam" id="PF00482">
    <property type="entry name" value="T2SSF"/>
    <property type="match status" value="1"/>
</dbReference>
<keyword evidence="9" id="KW-1185">Reference proteome</keyword>
<evidence type="ECO:0000313" key="9">
    <source>
        <dbReference type="Proteomes" id="UP000007089"/>
    </source>
</evidence>
<keyword evidence="4 6" id="KW-1133">Transmembrane helix</keyword>
<dbReference type="PANTHER" id="PTHR35007:SF1">
    <property type="entry name" value="PILUS ASSEMBLY PROTEIN"/>
    <property type="match status" value="1"/>
</dbReference>
<accession>B8JFG8</accession>